<dbReference type="EMBL" id="BAAAYN010000063">
    <property type="protein sequence ID" value="GAA3397108.1"/>
    <property type="molecule type" value="Genomic_DNA"/>
</dbReference>
<dbReference type="NCBIfam" id="TIGR02401">
    <property type="entry name" value="trehalose_TreY"/>
    <property type="match status" value="1"/>
</dbReference>
<dbReference type="InterPro" id="IPR017853">
    <property type="entry name" value="GH"/>
</dbReference>
<dbReference type="Proteomes" id="UP001501676">
    <property type="component" value="Unassembled WGS sequence"/>
</dbReference>
<protein>
    <submittedName>
        <fullName evidence="2">Malto-oligosyltrehalose synthase</fullName>
    </submittedName>
</protein>
<dbReference type="CDD" id="cd11336">
    <property type="entry name" value="AmyAc_MTSase"/>
    <property type="match status" value="1"/>
</dbReference>
<dbReference type="PANTHER" id="PTHR10357">
    <property type="entry name" value="ALPHA-AMYLASE FAMILY MEMBER"/>
    <property type="match status" value="1"/>
</dbReference>
<dbReference type="RefSeq" id="WP_345733179.1">
    <property type="nucleotide sequence ID" value="NZ_BAAAYN010000063.1"/>
</dbReference>
<dbReference type="Gene3D" id="3.30.1590.10">
    <property type="entry name" value="Maltooligosyl trehalose synthase, domain 2"/>
    <property type="match status" value="1"/>
</dbReference>
<dbReference type="Gene3D" id="1.10.10.470">
    <property type="entry name" value="Maltooligosyl trehalose synthase, domain 4"/>
    <property type="match status" value="1"/>
</dbReference>
<name>A0ABP6TBJ5_9ACTN</name>
<feature type="domain" description="Glycosyl hydrolase family 13 catalytic" evidence="1">
    <location>
        <begin position="11"/>
        <end position="662"/>
    </location>
</feature>
<dbReference type="SMART" id="SM00642">
    <property type="entry name" value="Aamy"/>
    <property type="match status" value="1"/>
</dbReference>
<evidence type="ECO:0000313" key="3">
    <source>
        <dbReference type="Proteomes" id="UP001501676"/>
    </source>
</evidence>
<proteinExistence type="predicted"/>
<dbReference type="Gene3D" id="3.20.20.80">
    <property type="entry name" value="Glycosidases"/>
    <property type="match status" value="1"/>
</dbReference>
<keyword evidence="3" id="KW-1185">Reference proteome</keyword>
<dbReference type="InterPro" id="IPR013797">
    <property type="entry name" value="Maltooligo_trehalose_synth_4"/>
</dbReference>
<dbReference type="PANTHER" id="PTHR10357:SF216">
    <property type="entry name" value="MALTOOLIGOSYL TREHALOSE SYNTHASE-RELATED"/>
    <property type="match status" value="1"/>
</dbReference>
<evidence type="ECO:0000313" key="2">
    <source>
        <dbReference type="EMBL" id="GAA3397108.1"/>
    </source>
</evidence>
<sequence>MGDVRGTYRVQVQPAFDLRAAAGLADYLSDLGATQLYSAPLLQSAPGSLHGYDVVDHSRVNTDLGGADGLRALVEALRAKELGLVVDIVPNHAGVAVPEANPAWWDVLKHGRESDHARWFDIDWDRGPLLIPVLGSDADVSALTVEDGELRYYEHRYPVAPGTEGGSPQDVHDRQHYRLVDWRRGDAEITYRRFFAITDLAGLRVEDPTVFNATHGEILRWYAEGGLDGIRVDHPDGLRDPGEYLQRLRIGAPDAWLVVEKIAEPGEALPEWPIDGLTGYDALGEVGALFVDPAGEDAFTALDTEVTGVETDYPGLLYASKKDVATGMLRAELRRLARLAAGASAAEPVVPEVEAALAELLAVFPVYRSYLPFGVDHLSQALAAAREKRPDLGPALDALEPRLADPDDELAIRFQQTSGAVMAKGAEDTAFYRWTRFVALNEVGGDPTKFGGSVSEWHAAARARQDIWPRGMTTLSTHDTKRSEDVRARLAVLSEIPDEWAAAVRRWRDVVPVSDGAIAHLLYQSVVATWPIDASRLKAAMQKSAREARTVTSWNDQNEEFEAALDAAVDAALASSDVTAFAQRITPYGWVNALGQKLVQLTMPGIPDTYQGTELWDNSLVDPDNRRPVDFDARRKLLARLDDGWLPPVDAEGAAKLLVTSRALRLRRDRPELFGSYTPVGVSGSAAEHAVAYDRGGAITVATRLPVGLERRGGWGDTVLALPDGDWKDALTGATYSAGADGPVGLVDILFRYPVALLTRA</sequence>
<evidence type="ECO:0000259" key="1">
    <source>
        <dbReference type="SMART" id="SM00642"/>
    </source>
</evidence>
<dbReference type="Pfam" id="PF00128">
    <property type="entry name" value="Alpha-amylase"/>
    <property type="match status" value="1"/>
</dbReference>
<dbReference type="SUPFAM" id="SSF51445">
    <property type="entry name" value="(Trans)glycosidases"/>
    <property type="match status" value="1"/>
</dbReference>
<dbReference type="InterPro" id="IPR006047">
    <property type="entry name" value="GH13_cat_dom"/>
</dbReference>
<accession>A0ABP6TBJ5</accession>
<organism evidence="2 3">
    <name type="scientific">Cryptosporangium minutisporangium</name>
    <dbReference type="NCBI Taxonomy" id="113569"/>
    <lineage>
        <taxon>Bacteria</taxon>
        <taxon>Bacillati</taxon>
        <taxon>Actinomycetota</taxon>
        <taxon>Actinomycetes</taxon>
        <taxon>Cryptosporangiales</taxon>
        <taxon>Cryptosporangiaceae</taxon>
        <taxon>Cryptosporangium</taxon>
    </lineage>
</organism>
<reference evidence="3" key="1">
    <citation type="journal article" date="2019" name="Int. J. Syst. Evol. Microbiol.">
        <title>The Global Catalogue of Microorganisms (GCM) 10K type strain sequencing project: providing services to taxonomists for standard genome sequencing and annotation.</title>
        <authorList>
            <consortium name="The Broad Institute Genomics Platform"/>
            <consortium name="The Broad Institute Genome Sequencing Center for Infectious Disease"/>
            <person name="Wu L."/>
            <person name="Ma J."/>
        </authorList>
    </citation>
    <scope>NUCLEOTIDE SEQUENCE [LARGE SCALE GENOMIC DNA]</scope>
    <source>
        <strain evidence="3">JCM 9458</strain>
    </source>
</reference>
<dbReference type="InterPro" id="IPR012767">
    <property type="entry name" value="Trehalose_TreY"/>
</dbReference>
<gene>
    <name evidence="2" type="primary">treY</name>
    <name evidence="2" type="ORF">GCM10020369_76160</name>
</gene>
<comment type="caution">
    <text evidence="2">The sequence shown here is derived from an EMBL/GenBank/DDBJ whole genome shotgun (WGS) entry which is preliminary data.</text>
</comment>
<dbReference type="Gene3D" id="1.10.150.200">
    <property type="entry name" value="Maltooligosyl trehalose synthase, domain 3"/>
    <property type="match status" value="1"/>
</dbReference>